<reference evidence="1 2" key="2">
    <citation type="journal article" date="2019" name="G3 (Bethesda)">
        <title>Hybrid Assembly of the Genome of the Entomopathogenic Nematode Steinernema carpocapsae Identifies the X-Chromosome.</title>
        <authorList>
            <person name="Serra L."/>
            <person name="Macchietto M."/>
            <person name="Macias-Munoz A."/>
            <person name="McGill C.J."/>
            <person name="Rodriguez I.M."/>
            <person name="Rodriguez B."/>
            <person name="Murad R."/>
            <person name="Mortazavi A."/>
        </authorList>
    </citation>
    <scope>NUCLEOTIDE SEQUENCE [LARGE SCALE GENOMIC DNA]</scope>
    <source>
        <strain evidence="1 2">ALL</strain>
    </source>
</reference>
<dbReference type="EMBL" id="AZBU02000012">
    <property type="protein sequence ID" value="TKR59410.1"/>
    <property type="molecule type" value="Genomic_DNA"/>
</dbReference>
<dbReference type="AlphaFoldDB" id="A0A4U5LTL5"/>
<proteinExistence type="predicted"/>
<organism evidence="1 2">
    <name type="scientific">Steinernema carpocapsae</name>
    <name type="common">Entomopathogenic nematode</name>
    <dbReference type="NCBI Taxonomy" id="34508"/>
    <lineage>
        <taxon>Eukaryota</taxon>
        <taxon>Metazoa</taxon>
        <taxon>Ecdysozoa</taxon>
        <taxon>Nematoda</taxon>
        <taxon>Chromadorea</taxon>
        <taxon>Rhabditida</taxon>
        <taxon>Tylenchina</taxon>
        <taxon>Panagrolaimomorpha</taxon>
        <taxon>Strongyloidoidea</taxon>
        <taxon>Steinernematidae</taxon>
        <taxon>Steinernema</taxon>
    </lineage>
</organism>
<evidence type="ECO:0000313" key="2">
    <source>
        <dbReference type="Proteomes" id="UP000298663"/>
    </source>
</evidence>
<reference evidence="1 2" key="1">
    <citation type="journal article" date="2015" name="Genome Biol.">
        <title>Comparative genomics of Steinernema reveals deeply conserved gene regulatory networks.</title>
        <authorList>
            <person name="Dillman A.R."/>
            <person name="Macchietto M."/>
            <person name="Porter C.F."/>
            <person name="Rogers A."/>
            <person name="Williams B."/>
            <person name="Antoshechkin I."/>
            <person name="Lee M.M."/>
            <person name="Goodwin Z."/>
            <person name="Lu X."/>
            <person name="Lewis E.E."/>
            <person name="Goodrich-Blair H."/>
            <person name="Stock S.P."/>
            <person name="Adams B.J."/>
            <person name="Sternberg P.W."/>
            <person name="Mortazavi A."/>
        </authorList>
    </citation>
    <scope>NUCLEOTIDE SEQUENCE [LARGE SCALE GENOMIC DNA]</scope>
    <source>
        <strain evidence="1 2">ALL</strain>
    </source>
</reference>
<comment type="caution">
    <text evidence="1">The sequence shown here is derived from an EMBL/GenBank/DDBJ whole genome shotgun (WGS) entry which is preliminary data.</text>
</comment>
<name>A0A4U5LTL5_STECR</name>
<evidence type="ECO:0000313" key="1">
    <source>
        <dbReference type="EMBL" id="TKR59410.1"/>
    </source>
</evidence>
<dbReference type="Proteomes" id="UP000298663">
    <property type="component" value="Unassembled WGS sequence"/>
</dbReference>
<keyword evidence="2" id="KW-1185">Reference proteome</keyword>
<protein>
    <submittedName>
        <fullName evidence="1">Uncharacterized protein</fullName>
    </submittedName>
</protein>
<dbReference type="PRINTS" id="PR01345">
    <property type="entry name" value="CERVTRCPTASE"/>
</dbReference>
<dbReference type="OrthoDB" id="5875724at2759"/>
<sequence>MLSEIHCSLFTDDLKIYAFSNPRALKTALMALETWSTECGLPISESKTLVMHVGWNNPKIECVKQFCDYQDRVGQGSGNDL</sequence>
<accession>A0A4U5LTL5</accession>
<gene>
    <name evidence="1" type="ORF">L596_029084</name>
</gene>